<evidence type="ECO:0000256" key="1">
    <source>
        <dbReference type="ARBA" id="ARBA00022692"/>
    </source>
</evidence>
<organism evidence="5 6">
    <name type="scientific">Stephania yunnanensis</name>
    <dbReference type="NCBI Taxonomy" id="152371"/>
    <lineage>
        <taxon>Eukaryota</taxon>
        <taxon>Viridiplantae</taxon>
        <taxon>Streptophyta</taxon>
        <taxon>Embryophyta</taxon>
        <taxon>Tracheophyta</taxon>
        <taxon>Spermatophyta</taxon>
        <taxon>Magnoliopsida</taxon>
        <taxon>Ranunculales</taxon>
        <taxon>Menispermaceae</taxon>
        <taxon>Menispermoideae</taxon>
        <taxon>Cissampelideae</taxon>
        <taxon>Stephania</taxon>
    </lineage>
</organism>
<dbReference type="GO" id="GO:0016020">
    <property type="term" value="C:membrane"/>
    <property type="evidence" value="ECO:0007669"/>
    <property type="project" value="InterPro"/>
</dbReference>
<keyword evidence="1 4" id="KW-0812">Transmembrane</keyword>
<dbReference type="InterPro" id="IPR036640">
    <property type="entry name" value="ABC1_TM_sf"/>
</dbReference>
<evidence type="ECO:0000256" key="3">
    <source>
        <dbReference type="ARBA" id="ARBA00023136"/>
    </source>
</evidence>
<proteinExistence type="predicted"/>
<dbReference type="AlphaFoldDB" id="A0AAP0HQP8"/>
<keyword evidence="2 4" id="KW-1133">Transmembrane helix</keyword>
<sequence>MLTTPLTALCSSRTFSPSLTAIGLTFSSSLSLTEISLPNHKSLPSLRLRQRRGRRLCGRRLPEIGAFEALSSRRPTPHPKTERQASRLRLAFFRAVLSQDIGAFDTDLLARSCWQAALCTLVVVPLISAIGIVYTKMMNEISTVKVMHLSEATSIVKQHPQGVVGGGAGDGVGPMVIFSGFEVMENQ</sequence>
<dbReference type="EMBL" id="JBBNAF010000012">
    <property type="protein sequence ID" value="KAK9093061.1"/>
    <property type="molecule type" value="Genomic_DNA"/>
</dbReference>
<accession>A0AAP0HQP8</accession>
<feature type="transmembrane region" description="Helical" evidence="4">
    <location>
        <begin position="114"/>
        <end position="135"/>
    </location>
</feature>
<keyword evidence="6" id="KW-1185">Reference proteome</keyword>
<evidence type="ECO:0000256" key="4">
    <source>
        <dbReference type="SAM" id="Phobius"/>
    </source>
</evidence>
<reference evidence="5 6" key="1">
    <citation type="submission" date="2024-01" db="EMBL/GenBank/DDBJ databases">
        <title>Genome assemblies of Stephania.</title>
        <authorList>
            <person name="Yang L."/>
        </authorList>
    </citation>
    <scope>NUCLEOTIDE SEQUENCE [LARGE SCALE GENOMIC DNA]</scope>
    <source>
        <strain evidence="5">YNDBR</strain>
        <tissue evidence="5">Leaf</tissue>
    </source>
</reference>
<gene>
    <name evidence="5" type="ORF">Syun_027972</name>
</gene>
<dbReference type="Gene3D" id="1.20.1560.10">
    <property type="entry name" value="ABC transporter type 1, transmembrane domain"/>
    <property type="match status" value="1"/>
</dbReference>
<comment type="caution">
    <text evidence="5">The sequence shown here is derived from an EMBL/GenBank/DDBJ whole genome shotgun (WGS) entry which is preliminary data.</text>
</comment>
<name>A0AAP0HQP8_9MAGN</name>
<evidence type="ECO:0000313" key="6">
    <source>
        <dbReference type="Proteomes" id="UP001420932"/>
    </source>
</evidence>
<evidence type="ECO:0000313" key="5">
    <source>
        <dbReference type="EMBL" id="KAK9093061.1"/>
    </source>
</evidence>
<evidence type="ECO:0000256" key="2">
    <source>
        <dbReference type="ARBA" id="ARBA00022989"/>
    </source>
</evidence>
<dbReference type="Proteomes" id="UP001420932">
    <property type="component" value="Unassembled WGS sequence"/>
</dbReference>
<dbReference type="GO" id="GO:0005524">
    <property type="term" value="F:ATP binding"/>
    <property type="evidence" value="ECO:0007669"/>
    <property type="project" value="InterPro"/>
</dbReference>
<protein>
    <submittedName>
        <fullName evidence="5">Uncharacterized protein</fullName>
    </submittedName>
</protein>
<keyword evidence="3 4" id="KW-0472">Membrane</keyword>
<dbReference type="SUPFAM" id="SSF90123">
    <property type="entry name" value="ABC transporter transmembrane region"/>
    <property type="match status" value="1"/>
</dbReference>